<keyword evidence="7" id="KW-1185">Reference proteome</keyword>
<sequence>MRYVFTAFTNGSESNMYVYESADATDFTLLHGPAYEPPTGLVRDPSVTRHGGRWFVAHTTGWETGNFALAVSDDLIQWRHHTTVEVGVGWVRNTWAPEFFRDPATGRQHVVVSLSTGSYGPFRPHLFTAEDDELTRWSGPVELAGIGPNHIDTFLVHHGGEYHAFAKNETDKVVEHAVAPALTGPYRFVDTGDFAGWGRVEGPALTVLPDGRHRIYLDGYTTSRYVYSDSADLRTWSPPRELPGGLSGSVRHGSVFREE</sequence>
<gene>
    <name evidence="6" type="ORF">G443_001642</name>
</gene>
<dbReference type="GO" id="GO:0016787">
    <property type="term" value="F:hydrolase activity"/>
    <property type="evidence" value="ECO:0007669"/>
    <property type="project" value="UniProtKB-KW"/>
</dbReference>
<proteinExistence type="inferred from homology"/>
<comment type="caution">
    <text evidence="6">The sequence shown here is derived from an EMBL/GenBank/DDBJ whole genome shotgun (WGS) entry which is preliminary data.</text>
</comment>
<dbReference type="Pfam" id="PF04616">
    <property type="entry name" value="Glyco_hydro_43"/>
    <property type="match status" value="1"/>
</dbReference>
<accession>A0ABT1JFV6</accession>
<dbReference type="Proteomes" id="UP000791080">
    <property type="component" value="Unassembled WGS sequence"/>
</dbReference>
<dbReference type="InterPro" id="IPR006710">
    <property type="entry name" value="Glyco_hydro_43"/>
</dbReference>
<evidence type="ECO:0000256" key="3">
    <source>
        <dbReference type="ARBA" id="ARBA00023295"/>
    </source>
</evidence>
<dbReference type="InterPro" id="IPR023296">
    <property type="entry name" value="Glyco_hydro_beta-prop_sf"/>
</dbReference>
<dbReference type="SUPFAM" id="SSF75005">
    <property type="entry name" value="Arabinanase/levansucrase/invertase"/>
    <property type="match status" value="1"/>
</dbReference>
<evidence type="ECO:0000256" key="5">
    <source>
        <dbReference type="SAM" id="MobiDB-lite"/>
    </source>
</evidence>
<protein>
    <submittedName>
        <fullName evidence="6">Glycosyl hydrolases family 43</fullName>
    </submittedName>
</protein>
<keyword evidence="3 4" id="KW-0326">Glycosidase</keyword>
<feature type="region of interest" description="Disordered" evidence="5">
    <location>
        <begin position="240"/>
        <end position="259"/>
    </location>
</feature>
<comment type="similarity">
    <text evidence="1 4">Belongs to the glycosyl hydrolase 43 family.</text>
</comment>
<evidence type="ECO:0000256" key="2">
    <source>
        <dbReference type="ARBA" id="ARBA00022801"/>
    </source>
</evidence>
<evidence type="ECO:0000256" key="1">
    <source>
        <dbReference type="ARBA" id="ARBA00009865"/>
    </source>
</evidence>
<reference evidence="6 7" key="1">
    <citation type="submission" date="2022-06" db="EMBL/GenBank/DDBJ databases">
        <title>Genomic Encyclopedia of Type Strains, Phase I: the one thousand microbial genomes (KMG-I) project.</title>
        <authorList>
            <person name="Kyrpides N."/>
        </authorList>
    </citation>
    <scope>NUCLEOTIDE SEQUENCE [LARGE SCALE GENOMIC DNA]</scope>
    <source>
        <strain evidence="6 7">DSM 43889</strain>
    </source>
</reference>
<dbReference type="Gene3D" id="2.115.10.20">
    <property type="entry name" value="Glycosyl hydrolase domain, family 43"/>
    <property type="match status" value="1"/>
</dbReference>
<organism evidence="6 7">
    <name type="scientific">Actinoalloteichus caeruleus DSM 43889</name>
    <dbReference type="NCBI Taxonomy" id="1120930"/>
    <lineage>
        <taxon>Bacteria</taxon>
        <taxon>Bacillati</taxon>
        <taxon>Actinomycetota</taxon>
        <taxon>Actinomycetes</taxon>
        <taxon>Pseudonocardiales</taxon>
        <taxon>Pseudonocardiaceae</taxon>
        <taxon>Actinoalloteichus</taxon>
        <taxon>Actinoalloteichus cyanogriseus</taxon>
    </lineage>
</organism>
<evidence type="ECO:0000313" key="6">
    <source>
        <dbReference type="EMBL" id="MCP2331372.1"/>
    </source>
</evidence>
<dbReference type="EMBL" id="AUBJ02000001">
    <property type="protein sequence ID" value="MCP2331372.1"/>
    <property type="molecule type" value="Genomic_DNA"/>
</dbReference>
<keyword evidence="2 4" id="KW-0378">Hydrolase</keyword>
<evidence type="ECO:0000256" key="4">
    <source>
        <dbReference type="RuleBase" id="RU361187"/>
    </source>
</evidence>
<name>A0ABT1JFV6_ACTCY</name>
<evidence type="ECO:0000313" key="7">
    <source>
        <dbReference type="Proteomes" id="UP000791080"/>
    </source>
</evidence>